<evidence type="ECO:0000313" key="2">
    <source>
        <dbReference type="WBParaSite" id="ES5_v2.g26470.t1"/>
    </source>
</evidence>
<name>A0AC34G9V5_9BILA</name>
<organism evidence="1 2">
    <name type="scientific">Panagrolaimus sp. ES5</name>
    <dbReference type="NCBI Taxonomy" id="591445"/>
    <lineage>
        <taxon>Eukaryota</taxon>
        <taxon>Metazoa</taxon>
        <taxon>Ecdysozoa</taxon>
        <taxon>Nematoda</taxon>
        <taxon>Chromadorea</taxon>
        <taxon>Rhabditida</taxon>
        <taxon>Tylenchina</taxon>
        <taxon>Panagrolaimomorpha</taxon>
        <taxon>Panagrolaimoidea</taxon>
        <taxon>Panagrolaimidae</taxon>
        <taxon>Panagrolaimus</taxon>
    </lineage>
</organism>
<dbReference type="Proteomes" id="UP000887579">
    <property type="component" value="Unplaced"/>
</dbReference>
<accession>A0AC34G9V5</accession>
<sequence length="130" mass="14313">MKHLTALIIFCSCYNFVNGLKCLQAMGNQPLVNEQCSPTDRFCIRVALNGSLPSMTLPLAFQSCSANPILQQFSPMGIACTGSGKYEKLFMNVKILYSCCDTDNCNSAPFYSIFGATMFVVFATFLQKLC</sequence>
<evidence type="ECO:0000313" key="1">
    <source>
        <dbReference type="Proteomes" id="UP000887579"/>
    </source>
</evidence>
<protein>
    <submittedName>
        <fullName evidence="2">UPAR/Ly6 domain-containing protein</fullName>
    </submittedName>
</protein>
<proteinExistence type="predicted"/>
<dbReference type="WBParaSite" id="ES5_v2.g26470.t1">
    <property type="protein sequence ID" value="ES5_v2.g26470.t1"/>
    <property type="gene ID" value="ES5_v2.g26470"/>
</dbReference>
<reference evidence="2" key="1">
    <citation type="submission" date="2022-11" db="UniProtKB">
        <authorList>
            <consortium name="WormBaseParasite"/>
        </authorList>
    </citation>
    <scope>IDENTIFICATION</scope>
</reference>